<protein>
    <submittedName>
        <fullName evidence="3">TadE family protein</fullName>
    </submittedName>
</protein>
<evidence type="ECO:0000313" key="4">
    <source>
        <dbReference type="Proteomes" id="UP001327225"/>
    </source>
</evidence>
<name>A0ABZ0ZMV6_9ACTN</name>
<dbReference type="InterPro" id="IPR012495">
    <property type="entry name" value="TadE-like_dom"/>
</dbReference>
<keyword evidence="4" id="KW-1185">Reference proteome</keyword>
<accession>A0ABZ0ZMV6</accession>
<dbReference type="EMBL" id="CP141059">
    <property type="protein sequence ID" value="WQQ25595.1"/>
    <property type="molecule type" value="Genomic_DNA"/>
</dbReference>
<keyword evidence="1" id="KW-0472">Membrane</keyword>
<keyword evidence="1" id="KW-0812">Transmembrane</keyword>
<evidence type="ECO:0000256" key="1">
    <source>
        <dbReference type="SAM" id="Phobius"/>
    </source>
</evidence>
<dbReference type="RefSeq" id="WP_322936907.1">
    <property type="nucleotide sequence ID" value="NZ_CP141059.1"/>
</dbReference>
<organism evidence="3 4">
    <name type="scientific">Nocardioides bizhenqiangii</name>
    <dbReference type="NCBI Taxonomy" id="3095076"/>
    <lineage>
        <taxon>Bacteria</taxon>
        <taxon>Bacillati</taxon>
        <taxon>Actinomycetota</taxon>
        <taxon>Actinomycetes</taxon>
        <taxon>Propionibacteriales</taxon>
        <taxon>Nocardioidaceae</taxon>
        <taxon>Nocardioides</taxon>
    </lineage>
</organism>
<evidence type="ECO:0000259" key="2">
    <source>
        <dbReference type="Pfam" id="PF07811"/>
    </source>
</evidence>
<dbReference type="Proteomes" id="UP001327225">
    <property type="component" value="Chromosome"/>
</dbReference>
<dbReference type="Pfam" id="PF07811">
    <property type="entry name" value="TadE"/>
    <property type="match status" value="1"/>
</dbReference>
<feature type="transmembrane region" description="Helical" evidence="1">
    <location>
        <begin position="12"/>
        <end position="35"/>
    </location>
</feature>
<feature type="domain" description="TadE-like" evidence="2">
    <location>
        <begin position="11"/>
        <end position="53"/>
    </location>
</feature>
<sequence>MTRLRRFDERGSMAVELVILAPILMMFVMLVVAGGRYVSVEGDIQAAARDAARAASLEDSRGEAEQAAWSTYRASLDGSDCNYAFLSPDYGPDGTVSIRLTCKVPYGDLGLLGLPGHVEIDAESHVRLDPYREYEE</sequence>
<keyword evidence="1" id="KW-1133">Transmembrane helix</keyword>
<evidence type="ECO:0000313" key="3">
    <source>
        <dbReference type="EMBL" id="WQQ25595.1"/>
    </source>
</evidence>
<reference evidence="4" key="1">
    <citation type="submission" date="2023-12" db="EMBL/GenBank/DDBJ databases">
        <title>Novel species in genus Nocardioides.</title>
        <authorList>
            <person name="Zhou H."/>
        </authorList>
    </citation>
    <scope>NUCLEOTIDE SEQUENCE [LARGE SCALE GENOMIC DNA]</scope>
    <source>
        <strain evidence="4">HM61</strain>
    </source>
</reference>
<proteinExistence type="predicted"/>
<gene>
    <name evidence="3" type="ORF">SHK19_16710</name>
</gene>